<evidence type="ECO:0000256" key="2">
    <source>
        <dbReference type="ARBA" id="ARBA00005336"/>
    </source>
</evidence>
<dbReference type="InterPro" id="IPR051915">
    <property type="entry name" value="Cellulose_Degrad_GH3"/>
</dbReference>
<proteinExistence type="inferred from homology"/>
<dbReference type="Gene3D" id="3.20.20.300">
    <property type="entry name" value="Glycoside hydrolase, family 3, N-terminal domain"/>
    <property type="match status" value="1"/>
</dbReference>
<reference evidence="9" key="1">
    <citation type="journal article" date="2014" name="Front. Microbiol.">
        <title>High frequency of phylogenetically diverse reductive dehalogenase-homologous genes in deep subseafloor sedimentary metagenomes.</title>
        <authorList>
            <person name="Kawai M."/>
            <person name="Futagami T."/>
            <person name="Toyoda A."/>
            <person name="Takaki Y."/>
            <person name="Nishi S."/>
            <person name="Hori S."/>
            <person name="Arai W."/>
            <person name="Tsubouchi T."/>
            <person name="Morono Y."/>
            <person name="Uchiyama I."/>
            <person name="Ito T."/>
            <person name="Fujiyama A."/>
            <person name="Inagaki F."/>
            <person name="Takami H."/>
        </authorList>
    </citation>
    <scope>NUCLEOTIDE SEQUENCE</scope>
    <source>
        <strain evidence="9">Expedition CK06-06</strain>
    </source>
</reference>
<dbReference type="InterPro" id="IPR001764">
    <property type="entry name" value="Glyco_hydro_3_N"/>
</dbReference>
<dbReference type="InterPro" id="IPR002772">
    <property type="entry name" value="Glyco_hydro_3_C"/>
</dbReference>
<evidence type="ECO:0000256" key="5">
    <source>
        <dbReference type="ARBA" id="ARBA00022801"/>
    </source>
</evidence>
<comment type="catalytic activity">
    <reaction evidence="1">
        <text>Hydrolysis of terminal, non-reducing beta-D-glucosyl residues with release of beta-D-glucose.</text>
        <dbReference type="EC" id="3.2.1.21"/>
    </reaction>
</comment>
<evidence type="ECO:0000256" key="1">
    <source>
        <dbReference type="ARBA" id="ARBA00000448"/>
    </source>
</evidence>
<protein>
    <recommendedName>
        <fullName evidence="3">beta-glucosidase</fullName>
        <ecNumber evidence="3">3.2.1.21</ecNumber>
    </recommendedName>
</protein>
<dbReference type="InterPro" id="IPR036962">
    <property type="entry name" value="Glyco_hydro_3_N_sf"/>
</dbReference>
<dbReference type="SUPFAM" id="SSF52279">
    <property type="entry name" value="Beta-D-glucan exohydrolase, C-terminal domain"/>
    <property type="match status" value="1"/>
</dbReference>
<dbReference type="PANTHER" id="PTHR30620:SF16">
    <property type="entry name" value="LYSOSOMAL BETA GLUCOSIDASE"/>
    <property type="match status" value="1"/>
</dbReference>
<feature type="non-terminal residue" evidence="9">
    <location>
        <position position="1"/>
    </location>
</feature>
<dbReference type="InterPro" id="IPR036881">
    <property type="entry name" value="Glyco_hydro_3_C_sf"/>
</dbReference>
<accession>X1M348</accession>
<evidence type="ECO:0000256" key="4">
    <source>
        <dbReference type="ARBA" id="ARBA00022729"/>
    </source>
</evidence>
<comment type="similarity">
    <text evidence="2">Belongs to the glycosyl hydrolase 3 family.</text>
</comment>
<evidence type="ECO:0000313" key="9">
    <source>
        <dbReference type="EMBL" id="GAI25793.1"/>
    </source>
</evidence>
<feature type="domain" description="Glycoside hydrolase family 3 N-terminal" evidence="7">
    <location>
        <begin position="1"/>
        <end position="42"/>
    </location>
</feature>
<evidence type="ECO:0000256" key="6">
    <source>
        <dbReference type="ARBA" id="ARBA00023295"/>
    </source>
</evidence>
<dbReference type="Gene3D" id="3.40.50.1700">
    <property type="entry name" value="Glycoside hydrolase family 3 C-terminal domain"/>
    <property type="match status" value="1"/>
</dbReference>
<dbReference type="GO" id="GO:0008422">
    <property type="term" value="F:beta-glucosidase activity"/>
    <property type="evidence" value="ECO:0007669"/>
    <property type="project" value="UniProtKB-EC"/>
</dbReference>
<dbReference type="EC" id="3.2.1.21" evidence="3"/>
<dbReference type="SUPFAM" id="SSF51445">
    <property type="entry name" value="(Trans)glycosidases"/>
    <property type="match status" value="1"/>
</dbReference>
<comment type="caution">
    <text evidence="9">The sequence shown here is derived from an EMBL/GenBank/DDBJ whole genome shotgun (WGS) entry which is preliminary data.</text>
</comment>
<feature type="domain" description="Glycoside hydrolase family 3 C-terminal" evidence="8">
    <location>
        <begin position="80"/>
        <end position="264"/>
    </location>
</feature>
<dbReference type="Pfam" id="PF00933">
    <property type="entry name" value="Glyco_hydro_3"/>
    <property type="match status" value="1"/>
</dbReference>
<sequence length="272" mass="29368">AGIDMVMVPDDYWGFIDMLTELVNEGKVSKDRIDDAVRRILTIKFKLGLFEEPYADRSNAGLIGCEEHRGIARKAVQKSLVLLKNEGSLLPLSKDLDSIVVAGSKADDIGSQCGGWTINWQGSTGNITKGTSILDAIKDTVSKDTIVTYSVDGSEAPSDADVAIVVIGEIPYAEYEGNDEDLSLYTTDKDTINNIRDAGIPVVVILISGRPMIITEEIDGWNALIAAWLPGTEGQGVADVIFGDYAPTGKLSYTWPRSIEQLPINDTDGSKV</sequence>
<keyword evidence="5" id="KW-0378">Hydrolase</keyword>
<keyword evidence="4" id="KW-0732">Signal</keyword>
<evidence type="ECO:0000259" key="8">
    <source>
        <dbReference type="Pfam" id="PF01915"/>
    </source>
</evidence>
<name>X1M348_9ZZZZ</name>
<dbReference type="PANTHER" id="PTHR30620">
    <property type="entry name" value="PERIPLASMIC BETA-GLUCOSIDASE-RELATED"/>
    <property type="match status" value="1"/>
</dbReference>
<dbReference type="InterPro" id="IPR017853">
    <property type="entry name" value="GH"/>
</dbReference>
<gene>
    <name evidence="9" type="ORF">S06H3_35796</name>
</gene>
<evidence type="ECO:0000259" key="7">
    <source>
        <dbReference type="Pfam" id="PF00933"/>
    </source>
</evidence>
<organism evidence="9">
    <name type="scientific">marine sediment metagenome</name>
    <dbReference type="NCBI Taxonomy" id="412755"/>
    <lineage>
        <taxon>unclassified sequences</taxon>
        <taxon>metagenomes</taxon>
        <taxon>ecological metagenomes</taxon>
    </lineage>
</organism>
<dbReference type="GO" id="GO:0009251">
    <property type="term" value="P:glucan catabolic process"/>
    <property type="evidence" value="ECO:0007669"/>
    <property type="project" value="TreeGrafter"/>
</dbReference>
<dbReference type="EMBL" id="BARV01021624">
    <property type="protein sequence ID" value="GAI25793.1"/>
    <property type="molecule type" value="Genomic_DNA"/>
</dbReference>
<dbReference type="Pfam" id="PF01915">
    <property type="entry name" value="Glyco_hydro_3_C"/>
    <property type="match status" value="1"/>
</dbReference>
<feature type="non-terminal residue" evidence="9">
    <location>
        <position position="272"/>
    </location>
</feature>
<keyword evidence="6" id="KW-0326">Glycosidase</keyword>
<evidence type="ECO:0000256" key="3">
    <source>
        <dbReference type="ARBA" id="ARBA00012744"/>
    </source>
</evidence>
<dbReference type="AlphaFoldDB" id="X1M348"/>